<reference evidence="1 2" key="1">
    <citation type="submission" date="2019-06" db="EMBL/GenBank/DDBJ databases">
        <authorList>
            <person name="Meng X."/>
        </authorList>
    </citation>
    <scope>NUCLEOTIDE SEQUENCE [LARGE SCALE GENOMIC DNA]</scope>
    <source>
        <strain evidence="1 2">M625</strain>
    </source>
</reference>
<organism evidence="1 2">
    <name type="scientific">Aquimarina algicola</name>
    <dbReference type="NCBI Taxonomy" id="2589995"/>
    <lineage>
        <taxon>Bacteria</taxon>
        <taxon>Pseudomonadati</taxon>
        <taxon>Bacteroidota</taxon>
        <taxon>Flavobacteriia</taxon>
        <taxon>Flavobacteriales</taxon>
        <taxon>Flavobacteriaceae</taxon>
        <taxon>Aquimarina</taxon>
    </lineage>
</organism>
<protein>
    <submittedName>
        <fullName evidence="1">Ribonuclease Z</fullName>
    </submittedName>
</protein>
<evidence type="ECO:0000313" key="2">
    <source>
        <dbReference type="Proteomes" id="UP000315540"/>
    </source>
</evidence>
<dbReference type="Gene3D" id="3.30.750.24">
    <property type="entry name" value="STAS domain"/>
    <property type="match status" value="1"/>
</dbReference>
<gene>
    <name evidence="1" type="ORF">FHK87_01395</name>
</gene>
<dbReference type="AlphaFoldDB" id="A0A504JMB6"/>
<proteinExistence type="predicted"/>
<sequence length="111" mass="12901">MIFNKEGSTTIITQEKTTITEFVKKIEDKYDDIKGDNIIINLFSLAKITKDDVNEFLRISKQHKSDKHSFVIVTDKISFEEVPDEVTIVPTLQEAYDMIEMEEIERDLLDS</sequence>
<dbReference type="OrthoDB" id="1442602at2"/>
<dbReference type="Proteomes" id="UP000315540">
    <property type="component" value="Unassembled WGS sequence"/>
</dbReference>
<dbReference type="EMBL" id="VFWZ01000001">
    <property type="protein sequence ID" value="TPN88898.1"/>
    <property type="molecule type" value="Genomic_DNA"/>
</dbReference>
<evidence type="ECO:0000313" key="1">
    <source>
        <dbReference type="EMBL" id="TPN88898.1"/>
    </source>
</evidence>
<dbReference type="RefSeq" id="WP_140588896.1">
    <property type="nucleotide sequence ID" value="NZ_VFWZ01000001.1"/>
</dbReference>
<keyword evidence="2" id="KW-1185">Reference proteome</keyword>
<dbReference type="InterPro" id="IPR036513">
    <property type="entry name" value="STAS_dom_sf"/>
</dbReference>
<accession>A0A504JMB6</accession>
<comment type="caution">
    <text evidence="1">The sequence shown here is derived from an EMBL/GenBank/DDBJ whole genome shotgun (WGS) entry which is preliminary data.</text>
</comment>
<name>A0A504JMB6_9FLAO</name>